<dbReference type="InterPro" id="IPR029044">
    <property type="entry name" value="Nucleotide-diphossugar_trans"/>
</dbReference>
<keyword evidence="3" id="KW-1185">Reference proteome</keyword>
<dbReference type="RefSeq" id="WP_070235626.1">
    <property type="nucleotide sequence ID" value="NZ_CP017478.1"/>
</dbReference>
<feature type="domain" description="Glycosyltransferase 2-like" evidence="1">
    <location>
        <begin position="36"/>
        <end position="144"/>
    </location>
</feature>
<evidence type="ECO:0000259" key="1">
    <source>
        <dbReference type="Pfam" id="PF00535"/>
    </source>
</evidence>
<sequence>MRKGFNPNKNKKTSELDYFHQVIIPVYIPSNIGYFKESLDILKLTIQSLLNTSHEKTFVTIVNNGSNQEVYIYLESLLISNKIHEVIHTTNIGKINAILKGIAGHNFPLITISDADVLFLNNWQKETYAVFEAFPKTGFVSPCPIPKLVKYYTYNIIVDTLFSKQVKFTKVKNSDALSSFAKSIGNPNFYNQHHLDQYLTINNNKFKAVIGGGHFVGTYRSDVFKDINQRYSEFSLGGTSEIDFLDKPIVENGFWRLSTNDNYVYHMGNTLEGWFDKIVIEKKIASDFKKNEMPNLEPVKNIKIINWIKNRIFHLFISREIIWKKYLKFKGLNKNAANNY</sequence>
<accession>A0A1D8P4J3</accession>
<name>A0A1D8P4J3_9FLAO</name>
<gene>
    <name evidence="2" type="ORF">LPB138_01910</name>
</gene>
<dbReference type="Pfam" id="PF00535">
    <property type="entry name" value="Glycos_transf_2"/>
    <property type="match status" value="1"/>
</dbReference>
<dbReference type="EMBL" id="CP017478">
    <property type="protein sequence ID" value="AOW19510.1"/>
    <property type="molecule type" value="Genomic_DNA"/>
</dbReference>
<dbReference type="AlphaFoldDB" id="A0A1D8P4J3"/>
<dbReference type="KEGG" id="lul:LPB138_01910"/>
<dbReference type="Proteomes" id="UP000176050">
    <property type="component" value="Chromosome"/>
</dbReference>
<organism evidence="2 3">
    <name type="scientific">Urechidicola croceus</name>
    <dbReference type="NCBI Taxonomy" id="1850246"/>
    <lineage>
        <taxon>Bacteria</taxon>
        <taxon>Pseudomonadati</taxon>
        <taxon>Bacteroidota</taxon>
        <taxon>Flavobacteriia</taxon>
        <taxon>Flavobacteriales</taxon>
        <taxon>Flavobacteriaceae</taxon>
        <taxon>Urechidicola</taxon>
    </lineage>
</organism>
<dbReference type="OrthoDB" id="1116632at2"/>
<reference evidence="2 3" key="1">
    <citation type="submission" date="2016-10" db="EMBL/GenBank/DDBJ databases">
        <title>Lutibacter sp. LPB0138, isolated from marine gastropod.</title>
        <authorList>
            <person name="Kim E."/>
            <person name="Yi H."/>
        </authorList>
    </citation>
    <scope>NUCLEOTIDE SEQUENCE [LARGE SCALE GENOMIC DNA]</scope>
    <source>
        <strain evidence="2 3">LPB0138</strain>
    </source>
</reference>
<evidence type="ECO:0000313" key="3">
    <source>
        <dbReference type="Proteomes" id="UP000176050"/>
    </source>
</evidence>
<dbReference type="Gene3D" id="3.90.550.10">
    <property type="entry name" value="Spore Coat Polysaccharide Biosynthesis Protein SpsA, Chain A"/>
    <property type="match status" value="1"/>
</dbReference>
<dbReference type="STRING" id="1850246.LPB138_01910"/>
<protein>
    <recommendedName>
        <fullName evidence="1">Glycosyltransferase 2-like domain-containing protein</fullName>
    </recommendedName>
</protein>
<evidence type="ECO:0000313" key="2">
    <source>
        <dbReference type="EMBL" id="AOW19510.1"/>
    </source>
</evidence>
<dbReference type="InterPro" id="IPR001173">
    <property type="entry name" value="Glyco_trans_2-like"/>
</dbReference>
<dbReference type="SUPFAM" id="SSF53448">
    <property type="entry name" value="Nucleotide-diphospho-sugar transferases"/>
    <property type="match status" value="1"/>
</dbReference>
<proteinExistence type="predicted"/>